<comment type="caution">
    <text evidence="2">The sequence shown here is derived from an EMBL/GenBank/DDBJ whole genome shotgun (WGS) entry which is preliminary data.</text>
</comment>
<dbReference type="AlphaFoldDB" id="A0A834LQD4"/>
<dbReference type="InterPro" id="IPR036691">
    <property type="entry name" value="Endo/exonu/phosph_ase_sf"/>
</dbReference>
<reference evidence="2" key="1">
    <citation type="submission" date="2019-11" db="EMBL/GenBank/DDBJ databases">
        <authorList>
            <person name="Liu Y."/>
            <person name="Hou J."/>
            <person name="Li T.-Q."/>
            <person name="Guan C.-H."/>
            <person name="Wu X."/>
            <person name="Wu H.-Z."/>
            <person name="Ling F."/>
            <person name="Zhang R."/>
            <person name="Shi X.-G."/>
            <person name="Ren J.-P."/>
            <person name="Chen E.-F."/>
            <person name="Sun J.-M."/>
        </authorList>
    </citation>
    <scope>NUCLEOTIDE SEQUENCE</scope>
    <source>
        <strain evidence="2">Adult_tree_wgs_1</strain>
        <tissue evidence="2">Leaves</tissue>
    </source>
</reference>
<dbReference type="EMBL" id="WJXA01000004">
    <property type="protein sequence ID" value="KAF7144689.1"/>
    <property type="molecule type" value="Genomic_DNA"/>
</dbReference>
<dbReference type="SUPFAM" id="SSF56219">
    <property type="entry name" value="DNase I-like"/>
    <property type="match status" value="1"/>
</dbReference>
<dbReference type="Gene3D" id="3.60.10.10">
    <property type="entry name" value="Endonuclease/exonuclease/phosphatase"/>
    <property type="match status" value="1"/>
</dbReference>
<name>A0A834LQD4_RHOSS</name>
<evidence type="ECO:0000313" key="2">
    <source>
        <dbReference type="EMBL" id="KAF7144689.1"/>
    </source>
</evidence>
<keyword evidence="3" id="KW-1185">Reference proteome</keyword>
<dbReference type="Proteomes" id="UP000626092">
    <property type="component" value="Unassembled WGS sequence"/>
</dbReference>
<gene>
    <name evidence="2" type="ORF">RHSIM_Rhsim04G0075300</name>
</gene>
<protein>
    <submittedName>
        <fullName evidence="2">Uncharacterized protein</fullName>
    </submittedName>
</protein>
<evidence type="ECO:0000256" key="1">
    <source>
        <dbReference type="SAM" id="MobiDB-lite"/>
    </source>
</evidence>
<dbReference type="PANTHER" id="PTHR33710">
    <property type="entry name" value="BNAC02G09200D PROTEIN"/>
    <property type="match status" value="1"/>
</dbReference>
<proteinExistence type="predicted"/>
<evidence type="ECO:0000313" key="3">
    <source>
        <dbReference type="Proteomes" id="UP000626092"/>
    </source>
</evidence>
<accession>A0A834LQD4</accession>
<dbReference type="OrthoDB" id="1939300at2759"/>
<sequence>MAIWLLSRSSPPSDLIVFSASPKIRSASNLGFSPSLLKHDNLVSNSKNSGIILGSKAVIHQDKMLCASVGPNSSRKANFFEVLDAVTVSNTDHFEIQEGDTPTVRQIKGLSQEVTALRKELESTNILIASLKGQELAPEVKVDSGSSWKDKVSPPGETPVRMNLRYFPPDVDGEKVRVSPPEHVDIQGSVKWKNCIVGHFVDKKLPFLVVQSMLSMPGHFSGRLMVLQEWHADMDYEKEGLRKPLYADAMTESSRSYAKICVEVDVMATLPNSVEVLTASGKVVTVRIKYPWRSTKCASCRVFGPNECNKNKVGEIETVKASSVAPNKVWVVKGSKVDYAAGLVSTVLPTPDPMRIAQKSRVPVEVLPCVNQFLALQEDEGVRSSIVVELPIGKSEVDVIQASEFVGDIPESSRSAEQVNGVDYLPTELDVGLSDPDAVFQALSSLEQGSTMKSGGGKNPGAAKKRKKQKKRWPENLDSTVKKCLPNGWSFVHNFASGPVARIIVAWECQNSFGVEELNSTGPWFTWSNKRLGSDHCSGRIDRALVNSQWQIEYTESTAVVLVPGISDHCPLISIFPYRGGRKPFKFFNFWVRHKEFPVLLSQSWSESLKCDSPMFSLYTKLRRLKPVLRQLNKEFYSDKQKRVLEARVELTDIQNRSAYSPSSV</sequence>
<dbReference type="PANTHER" id="PTHR33710:SF81">
    <property type="entry name" value="ENDONUCLEASE_EXONUCLEASE_PHOSPHATASE DOMAIN-CONTAINING PROTEIN"/>
    <property type="match status" value="1"/>
</dbReference>
<organism evidence="2 3">
    <name type="scientific">Rhododendron simsii</name>
    <name type="common">Sims's rhododendron</name>
    <dbReference type="NCBI Taxonomy" id="118357"/>
    <lineage>
        <taxon>Eukaryota</taxon>
        <taxon>Viridiplantae</taxon>
        <taxon>Streptophyta</taxon>
        <taxon>Embryophyta</taxon>
        <taxon>Tracheophyta</taxon>
        <taxon>Spermatophyta</taxon>
        <taxon>Magnoliopsida</taxon>
        <taxon>eudicotyledons</taxon>
        <taxon>Gunneridae</taxon>
        <taxon>Pentapetalae</taxon>
        <taxon>asterids</taxon>
        <taxon>Ericales</taxon>
        <taxon>Ericaceae</taxon>
        <taxon>Ericoideae</taxon>
        <taxon>Rhodoreae</taxon>
        <taxon>Rhododendron</taxon>
    </lineage>
</organism>
<feature type="region of interest" description="Disordered" evidence="1">
    <location>
        <begin position="449"/>
        <end position="474"/>
    </location>
</feature>